<comment type="caution">
    <text evidence="2">The sequence shown here is derived from an EMBL/GenBank/DDBJ whole genome shotgun (WGS) entry which is preliminary data.</text>
</comment>
<proteinExistence type="predicted"/>
<dbReference type="AlphaFoldDB" id="A0A834AC33"/>
<accession>A0A834AC33</accession>
<dbReference type="Proteomes" id="UP000664940">
    <property type="component" value="Unassembled WGS sequence"/>
</dbReference>
<evidence type="ECO:0000313" key="3">
    <source>
        <dbReference type="Proteomes" id="UP000664940"/>
    </source>
</evidence>
<protein>
    <submittedName>
        <fullName evidence="2">Uncharacterized protein</fullName>
    </submittedName>
</protein>
<gene>
    <name evidence="2" type="ORF">HJG60_010893</name>
</gene>
<feature type="region of interest" description="Disordered" evidence="1">
    <location>
        <begin position="15"/>
        <end position="44"/>
    </location>
</feature>
<feature type="compositionally biased region" description="Low complexity" evidence="1">
    <location>
        <begin position="16"/>
        <end position="30"/>
    </location>
</feature>
<feature type="region of interest" description="Disordered" evidence="1">
    <location>
        <begin position="77"/>
        <end position="115"/>
    </location>
</feature>
<reference evidence="2 3" key="1">
    <citation type="journal article" date="2020" name="Nature">
        <title>Six reference-quality genomes reveal evolution of bat adaptations.</title>
        <authorList>
            <person name="Jebb D."/>
            <person name="Huang Z."/>
            <person name="Pippel M."/>
            <person name="Hughes G.M."/>
            <person name="Lavrichenko K."/>
            <person name="Devanna P."/>
            <person name="Winkler S."/>
            <person name="Jermiin L.S."/>
            <person name="Skirmuntt E.C."/>
            <person name="Katzourakis A."/>
            <person name="Burkitt-Gray L."/>
            <person name="Ray D.A."/>
            <person name="Sullivan K.A.M."/>
            <person name="Roscito J.G."/>
            <person name="Kirilenko B.M."/>
            <person name="Davalos L.M."/>
            <person name="Corthals A.P."/>
            <person name="Power M.L."/>
            <person name="Jones G."/>
            <person name="Ransome R.D."/>
            <person name="Dechmann D.K.N."/>
            <person name="Locatelli A.G."/>
            <person name="Puechmaille S.J."/>
            <person name="Fedrigo O."/>
            <person name="Jarvis E.D."/>
            <person name="Hiller M."/>
            <person name="Vernes S.C."/>
            <person name="Myers E.W."/>
            <person name="Teeling E.C."/>
        </authorList>
    </citation>
    <scope>NUCLEOTIDE SEQUENCE [LARGE SCALE GENOMIC DNA]</scope>
    <source>
        <strain evidence="2">Bat1K_MPI-CBG_1</strain>
    </source>
</reference>
<evidence type="ECO:0000313" key="2">
    <source>
        <dbReference type="EMBL" id="KAF6109659.1"/>
    </source>
</evidence>
<organism evidence="2 3">
    <name type="scientific">Phyllostomus discolor</name>
    <name type="common">pale spear-nosed bat</name>
    <dbReference type="NCBI Taxonomy" id="89673"/>
    <lineage>
        <taxon>Eukaryota</taxon>
        <taxon>Metazoa</taxon>
        <taxon>Chordata</taxon>
        <taxon>Craniata</taxon>
        <taxon>Vertebrata</taxon>
        <taxon>Euteleostomi</taxon>
        <taxon>Mammalia</taxon>
        <taxon>Eutheria</taxon>
        <taxon>Laurasiatheria</taxon>
        <taxon>Chiroptera</taxon>
        <taxon>Yangochiroptera</taxon>
        <taxon>Phyllostomidae</taxon>
        <taxon>Phyllostominae</taxon>
        <taxon>Phyllostomus</taxon>
    </lineage>
</organism>
<dbReference type="EMBL" id="JABVXQ010000005">
    <property type="protein sequence ID" value="KAF6109659.1"/>
    <property type="molecule type" value="Genomic_DNA"/>
</dbReference>
<evidence type="ECO:0000256" key="1">
    <source>
        <dbReference type="SAM" id="MobiDB-lite"/>
    </source>
</evidence>
<name>A0A834AC33_9CHIR</name>
<sequence>MDVHSSRQELHVRLLAAPTAPSSYTPATGSLHTTGEPPPAAPFREFSRLSGARDRQVGASVEFFHWIRREASPKWKVAPLKSNPDHLQPRRSSRERRPRGSAEPAVLEEQRESAGLKGCCAHPAGSRALTLGRCLTHR</sequence>
<feature type="compositionally biased region" description="Basic residues" evidence="1">
    <location>
        <begin position="89"/>
        <end position="99"/>
    </location>
</feature>